<sequence>MKDAVLSAVARMLVILLQLVNVKLYTNYLAAEQLGVYFFLLTVSYSANAIVFVPVDYYQQANLAKVRDASGSARPLLRFNGRLVALYLCFSLPAIAICAAVKPGYVVYAALVSALAVALYVLQALRNTLNNLEHRNCVSVSFVQEAVLKVLLFYVLVRYFDADEALLIEAWLIALGLSCGYLFYKAYKYRVFIAASDYRIRAKEVFDFSYPFSIGAVCNWLQLQGYRLILVPLGFAEEVGAFATIANIGSAAIGAASLVYSQQFTPLIYKTSGQYTSKYLKGAIAVIVGVMLVSAAFGEFAVRLLTNPGFAQHWILLLFGVVTDGGNLIIGALMVHITLIGNTKKILASSLVGVLSMLACFGGLYWSSRISILTIGAPLLISQWAVVYYMYVLYLRTARAVSH</sequence>
<reference evidence="2 3" key="1">
    <citation type="journal article" date="2019" name="Antonie Van Leeuwenhoek">
        <title>Description of 'Ca. Methylobacter oryzae' KRF1, a novel species from the environmentally important Methylobacter clade 2.</title>
        <authorList>
            <person name="Khatri K."/>
            <person name="Mohite J.A."/>
            <person name="Pandit P.S."/>
            <person name="Bahulikar R."/>
            <person name="Rahalkar M.C."/>
        </authorList>
    </citation>
    <scope>NUCLEOTIDE SEQUENCE [LARGE SCALE GENOMIC DNA]</scope>
    <source>
        <strain evidence="2 3">KRF1</strain>
    </source>
</reference>
<dbReference type="RefSeq" id="WP_127028255.1">
    <property type="nucleotide sequence ID" value="NZ_RYFG02000108.1"/>
</dbReference>
<keyword evidence="1" id="KW-0812">Transmembrane</keyword>
<dbReference type="EMBL" id="RYFG02000108">
    <property type="protein sequence ID" value="TRW92191.1"/>
    <property type="molecule type" value="Genomic_DNA"/>
</dbReference>
<feature type="transmembrane region" description="Helical" evidence="1">
    <location>
        <begin position="314"/>
        <end position="339"/>
    </location>
</feature>
<feature type="transmembrane region" description="Helical" evidence="1">
    <location>
        <begin position="137"/>
        <end position="160"/>
    </location>
</feature>
<feature type="transmembrane region" description="Helical" evidence="1">
    <location>
        <begin position="205"/>
        <end position="222"/>
    </location>
</feature>
<feature type="transmembrane region" description="Helical" evidence="1">
    <location>
        <begin position="282"/>
        <end position="302"/>
    </location>
</feature>
<keyword evidence="1" id="KW-0472">Membrane</keyword>
<feature type="transmembrane region" description="Helical" evidence="1">
    <location>
        <begin position="79"/>
        <end position="99"/>
    </location>
</feature>
<feature type="transmembrane region" description="Helical" evidence="1">
    <location>
        <begin position="166"/>
        <end position="184"/>
    </location>
</feature>
<keyword evidence="3" id="KW-1185">Reference proteome</keyword>
<protein>
    <recommendedName>
        <fullName evidence="4">Polysaccharide biosynthesis protein</fullName>
    </recommendedName>
</protein>
<organism evidence="2 3">
    <name type="scientific">Candidatus Methylobacter oryzae</name>
    <dbReference type="NCBI Taxonomy" id="2497749"/>
    <lineage>
        <taxon>Bacteria</taxon>
        <taxon>Pseudomonadati</taxon>
        <taxon>Pseudomonadota</taxon>
        <taxon>Gammaproteobacteria</taxon>
        <taxon>Methylococcales</taxon>
        <taxon>Methylococcaceae</taxon>
        <taxon>Methylobacter</taxon>
    </lineage>
</organism>
<feature type="transmembrane region" description="Helical" evidence="1">
    <location>
        <begin position="38"/>
        <end position="58"/>
    </location>
</feature>
<evidence type="ECO:0000313" key="2">
    <source>
        <dbReference type="EMBL" id="TRW92191.1"/>
    </source>
</evidence>
<feature type="transmembrane region" description="Helical" evidence="1">
    <location>
        <begin position="105"/>
        <end position="125"/>
    </location>
</feature>
<proteinExistence type="predicted"/>
<gene>
    <name evidence="2" type="ORF">EKO24_015295</name>
</gene>
<keyword evidence="1" id="KW-1133">Transmembrane helix</keyword>
<evidence type="ECO:0000313" key="3">
    <source>
        <dbReference type="Proteomes" id="UP000733744"/>
    </source>
</evidence>
<accession>A0ABY3C7W9</accession>
<dbReference type="Proteomes" id="UP000733744">
    <property type="component" value="Unassembled WGS sequence"/>
</dbReference>
<feature type="transmembrane region" description="Helical" evidence="1">
    <location>
        <begin position="346"/>
        <end position="366"/>
    </location>
</feature>
<feature type="transmembrane region" description="Helical" evidence="1">
    <location>
        <begin position="372"/>
        <end position="394"/>
    </location>
</feature>
<feature type="transmembrane region" description="Helical" evidence="1">
    <location>
        <begin position="242"/>
        <end position="261"/>
    </location>
</feature>
<comment type="caution">
    <text evidence="2">The sequence shown here is derived from an EMBL/GenBank/DDBJ whole genome shotgun (WGS) entry which is preliminary data.</text>
</comment>
<evidence type="ECO:0008006" key="4">
    <source>
        <dbReference type="Google" id="ProtNLM"/>
    </source>
</evidence>
<evidence type="ECO:0000256" key="1">
    <source>
        <dbReference type="SAM" id="Phobius"/>
    </source>
</evidence>
<name>A0ABY3C7W9_9GAMM</name>